<comment type="caution">
    <text evidence="2">The sequence shown here is derived from an EMBL/GenBank/DDBJ whole genome shotgun (WGS) entry which is preliminary data.</text>
</comment>
<feature type="region of interest" description="Disordered" evidence="1">
    <location>
        <begin position="1"/>
        <end position="31"/>
    </location>
</feature>
<organism evidence="2 3">
    <name type="scientific">Mucor velutinosus</name>
    <dbReference type="NCBI Taxonomy" id="708070"/>
    <lineage>
        <taxon>Eukaryota</taxon>
        <taxon>Fungi</taxon>
        <taxon>Fungi incertae sedis</taxon>
        <taxon>Mucoromycota</taxon>
        <taxon>Mucoromycotina</taxon>
        <taxon>Mucoromycetes</taxon>
        <taxon>Mucorales</taxon>
        <taxon>Mucorineae</taxon>
        <taxon>Mucoraceae</taxon>
        <taxon>Mucor</taxon>
    </lineage>
</organism>
<evidence type="ECO:0000313" key="3">
    <source>
        <dbReference type="Proteomes" id="UP001304243"/>
    </source>
</evidence>
<evidence type="ECO:0000256" key="1">
    <source>
        <dbReference type="SAM" id="MobiDB-lite"/>
    </source>
</evidence>
<gene>
    <name evidence="2" type="ORF">ATC70_002684</name>
</gene>
<dbReference type="GeneID" id="89946386"/>
<feature type="compositionally biased region" description="Acidic residues" evidence="1">
    <location>
        <begin position="242"/>
        <end position="259"/>
    </location>
</feature>
<evidence type="ECO:0000313" key="2">
    <source>
        <dbReference type="EMBL" id="KAK4515074.1"/>
    </source>
</evidence>
<protein>
    <submittedName>
        <fullName evidence="2">Uncharacterized protein</fullName>
    </submittedName>
</protein>
<feature type="region of interest" description="Disordered" evidence="1">
    <location>
        <begin position="230"/>
        <end position="259"/>
    </location>
</feature>
<sequence length="259" mass="28654">MPQDLINRPPSSAADPLTGLPGPSSSKGKGNGLHAISRGLKSVINNNLGHELFLKRLKALQETTHQAIVGLSKCLGILQAHILNGLLFESSFSSLDFQLLGLDGHGIFQDVELIVSLDDLNENVPWYCNYDEFYCIVTKMQPCTLTSAARDHQASTVLTSSYSRYVASHASSSRQVLWTKKATQKEAAGNKSKQLRVDLKHYMDTLFWSLLDNKNSDVINHSSQALFQRSQNMSTKARVDGGDEAVEEEDIEDEMEQSK</sequence>
<name>A0AAN7HMH8_9FUNG</name>
<keyword evidence="3" id="KW-1185">Reference proteome</keyword>
<feature type="compositionally biased region" description="Low complexity" evidence="1">
    <location>
        <begin position="16"/>
        <end position="28"/>
    </location>
</feature>
<dbReference type="RefSeq" id="XP_064681740.1">
    <property type="nucleotide sequence ID" value="XM_064822054.1"/>
</dbReference>
<accession>A0AAN7HMH8</accession>
<dbReference type="Proteomes" id="UP001304243">
    <property type="component" value="Unassembled WGS sequence"/>
</dbReference>
<reference evidence="2 3" key="1">
    <citation type="submission" date="2022-11" db="EMBL/GenBank/DDBJ databases">
        <title>Mucor velutinosus strain NIH1002 WGS.</title>
        <authorList>
            <person name="Subramanian P."/>
            <person name="Mullikin J.C."/>
            <person name="Segre J.A."/>
            <person name="Zelazny A.M."/>
        </authorList>
    </citation>
    <scope>NUCLEOTIDE SEQUENCE [LARGE SCALE GENOMIC DNA]</scope>
    <source>
        <strain evidence="2 3">NIH1002</strain>
    </source>
</reference>
<dbReference type="EMBL" id="JASEJX010000015">
    <property type="protein sequence ID" value="KAK4515074.1"/>
    <property type="molecule type" value="Genomic_DNA"/>
</dbReference>
<dbReference type="AlphaFoldDB" id="A0AAN7HMH8"/>
<proteinExistence type="predicted"/>